<proteinExistence type="predicted"/>
<dbReference type="Proteomes" id="UP000030826">
    <property type="component" value="Unassembled WGS sequence"/>
</dbReference>
<name>A0A0B1QBS9_9HYPH</name>
<evidence type="ECO:0000313" key="1">
    <source>
        <dbReference type="EMBL" id="KHJ56275.1"/>
    </source>
</evidence>
<dbReference type="EMBL" id="JRFJ01000001">
    <property type="protein sequence ID" value="KHJ56275.1"/>
    <property type="molecule type" value="Genomic_DNA"/>
</dbReference>
<dbReference type="RefSeq" id="WP_039189849.1">
    <property type="nucleotide sequence ID" value="NZ_JRFJ01000001.1"/>
</dbReference>
<accession>A0A0B1QBS9</accession>
<sequence>MVAAQPRILEAQRRLTTSFDPDSGKASVDDHVAKVAFAIFKANSRDTHVFAPGMTKDKAFQRRWDALMPRIRTHYELMAQAAIRAAH</sequence>
<evidence type="ECO:0000313" key="2">
    <source>
        <dbReference type="Proteomes" id="UP000030826"/>
    </source>
</evidence>
<gene>
    <name evidence="1" type="ORF">LA66_06830</name>
</gene>
<protein>
    <submittedName>
        <fullName evidence="1">Uncharacterized protein</fullName>
    </submittedName>
</protein>
<dbReference type="AlphaFoldDB" id="A0A0B1QBS9"/>
<organism evidence="1 2">
    <name type="scientific">Aureimonas altamirensis</name>
    <dbReference type="NCBI Taxonomy" id="370622"/>
    <lineage>
        <taxon>Bacteria</taxon>
        <taxon>Pseudomonadati</taxon>
        <taxon>Pseudomonadota</taxon>
        <taxon>Alphaproteobacteria</taxon>
        <taxon>Hyphomicrobiales</taxon>
        <taxon>Aurantimonadaceae</taxon>
        <taxon>Aureimonas</taxon>
    </lineage>
</organism>
<dbReference type="STRING" id="370622.LA66_06830"/>
<reference evidence="1 2" key="1">
    <citation type="submission" date="2014-09" db="EMBL/GenBank/DDBJ databases">
        <title>Isolation and characterization of Aurantimonas altamirensis ON-56566 from clinical sample following a dog bite.</title>
        <authorList>
            <person name="Eshaghi A."/>
            <person name="Li A."/>
            <person name="Shahinas D."/>
            <person name="Bahn P."/>
            <person name="Kus J.V."/>
            <person name="Patel S.N."/>
        </authorList>
    </citation>
    <scope>NUCLEOTIDE SEQUENCE [LARGE SCALE GENOMIC DNA]</scope>
    <source>
        <strain evidence="1 2">ON-56566</strain>
    </source>
</reference>
<comment type="caution">
    <text evidence="1">The sequence shown here is derived from an EMBL/GenBank/DDBJ whole genome shotgun (WGS) entry which is preliminary data.</text>
</comment>